<dbReference type="EMBL" id="CP097509">
    <property type="protein sequence ID" value="URE18299.1"/>
    <property type="molecule type" value="Genomic_DNA"/>
</dbReference>
<reference evidence="3" key="1">
    <citation type="submission" date="2022-05" db="EMBL/GenBank/DDBJ databases">
        <title>The Musa troglodytarum L. genome provides insights into the mechanism of non-climacteric behaviour and enrichment of carotenoids.</title>
        <authorList>
            <person name="Wang J."/>
        </authorList>
    </citation>
    <scope>NUCLEOTIDE SEQUENCE</scope>
    <source>
        <tissue evidence="3">Leaf</tissue>
    </source>
</reference>
<dbReference type="Proteomes" id="UP001055439">
    <property type="component" value="Chromosome 7"/>
</dbReference>
<evidence type="ECO:0000313" key="4">
    <source>
        <dbReference type="Proteomes" id="UP001055439"/>
    </source>
</evidence>
<dbReference type="GO" id="GO:0012505">
    <property type="term" value="C:endomembrane system"/>
    <property type="evidence" value="ECO:0007669"/>
    <property type="project" value="TreeGrafter"/>
</dbReference>
<feature type="transmembrane region" description="Helical" evidence="1">
    <location>
        <begin position="387"/>
        <end position="407"/>
    </location>
</feature>
<dbReference type="PANTHER" id="PTHR10983:SF24">
    <property type="entry name" value="1-ACYLGLYCEROL-3-PHOSPHATE O-ACYLTRANSFERASE 3, ISOFORM E-RELATED"/>
    <property type="match status" value="1"/>
</dbReference>
<keyword evidence="1" id="KW-0812">Transmembrane</keyword>
<dbReference type="InterPro" id="IPR002123">
    <property type="entry name" value="Plipid/glycerol_acylTrfase"/>
</dbReference>
<dbReference type="OrthoDB" id="189226at2759"/>
<dbReference type="AlphaFoldDB" id="A0A9E7GMK0"/>
<dbReference type="SUPFAM" id="SSF69593">
    <property type="entry name" value="Glycerol-3-phosphate (1)-acyltransferase"/>
    <property type="match status" value="1"/>
</dbReference>
<sequence length="426" mass="48277">MAIAAALVVVPLGLLFLLSGLIVNLLQFVMAFHVPCRLVIDQTAIFFITIRPFSKSLYRRINRVVAELLWLQVIWLVDWWAGVKMRSLREHQLAYEIEVKLFADSKTYALMGKEHALVISNHKSDIDWLVGWILSQRSGCLGSTLAVMKKSSKFLPVIGWSMWFTEYLFLERSWAKDERTLKSGLQQLKDFPRPFWLALFVEGTRFTPAKLLAAQEYAASQGLPIPRNVLVPRTKGFVSAVSIMRSFVPAIYDVTVAIPSDQPPPTMFRILKGQSSLSCIELAETHQQFCVVKLIPNRTLVGLLWRTGQSKLSGREGNMHMGSTRGLLFKDALLDKHKSEGTFGVDPRQLGRPIKSLLVVVFWSSLLSYATFRFFKWTELLSTWKGVVLTTAAVILVTIVMHIFIRFSQSERSSTARAARNRAKKD</sequence>
<dbReference type="SMART" id="SM00563">
    <property type="entry name" value="PlsC"/>
    <property type="match status" value="1"/>
</dbReference>
<evidence type="ECO:0000313" key="3">
    <source>
        <dbReference type="EMBL" id="URE18299.1"/>
    </source>
</evidence>
<keyword evidence="4" id="KW-1185">Reference proteome</keyword>
<dbReference type="CDD" id="cd07990">
    <property type="entry name" value="LPLAT_LCLAT1-like"/>
    <property type="match status" value="1"/>
</dbReference>
<evidence type="ECO:0000256" key="1">
    <source>
        <dbReference type="SAM" id="Phobius"/>
    </source>
</evidence>
<keyword evidence="3" id="KW-0012">Acyltransferase</keyword>
<dbReference type="GO" id="GO:0003841">
    <property type="term" value="F:1-acylglycerol-3-phosphate O-acyltransferase activity"/>
    <property type="evidence" value="ECO:0007669"/>
    <property type="project" value="TreeGrafter"/>
</dbReference>
<name>A0A9E7GMK0_9LILI</name>
<gene>
    <name evidence="3" type="ORF">MUK42_16121</name>
</gene>
<protein>
    <submittedName>
        <fullName evidence="3">1-acyl-sn-glycerol-3-phosphate acyltransferase</fullName>
    </submittedName>
</protein>
<dbReference type="Pfam" id="PF01553">
    <property type="entry name" value="Acyltransferase"/>
    <property type="match status" value="1"/>
</dbReference>
<keyword evidence="1" id="KW-0472">Membrane</keyword>
<evidence type="ECO:0000259" key="2">
    <source>
        <dbReference type="SMART" id="SM00563"/>
    </source>
</evidence>
<keyword evidence="1" id="KW-1133">Transmembrane helix</keyword>
<organism evidence="3 4">
    <name type="scientific">Musa troglodytarum</name>
    <name type="common">fe'i banana</name>
    <dbReference type="NCBI Taxonomy" id="320322"/>
    <lineage>
        <taxon>Eukaryota</taxon>
        <taxon>Viridiplantae</taxon>
        <taxon>Streptophyta</taxon>
        <taxon>Embryophyta</taxon>
        <taxon>Tracheophyta</taxon>
        <taxon>Spermatophyta</taxon>
        <taxon>Magnoliopsida</taxon>
        <taxon>Liliopsida</taxon>
        <taxon>Zingiberales</taxon>
        <taxon>Musaceae</taxon>
        <taxon>Musa</taxon>
    </lineage>
</organism>
<dbReference type="PANTHER" id="PTHR10983">
    <property type="entry name" value="1-ACYLGLYCEROL-3-PHOSPHATE ACYLTRANSFERASE-RELATED"/>
    <property type="match status" value="1"/>
</dbReference>
<proteinExistence type="predicted"/>
<accession>A0A9E7GMK0</accession>
<keyword evidence="3" id="KW-0808">Transferase</keyword>
<feature type="domain" description="Phospholipid/glycerol acyltransferase" evidence="2">
    <location>
        <begin position="116"/>
        <end position="238"/>
    </location>
</feature>